<dbReference type="RefSeq" id="WP_029095125.1">
    <property type="nucleotide sequence ID" value="NZ_CAADJA010000002.1"/>
</dbReference>
<dbReference type="AlphaFoldDB" id="A0A2C6CNS6"/>
<evidence type="ECO:0000313" key="1">
    <source>
        <dbReference type="EMBL" id="PHI28329.1"/>
    </source>
</evidence>
<accession>A0A2C6CNS6</accession>
<evidence type="ECO:0000313" key="2">
    <source>
        <dbReference type="EMBL" id="VFS46224.1"/>
    </source>
</evidence>
<keyword evidence="3" id="KW-1185">Reference proteome</keyword>
<name>A0A2C6CNS6_9GAMM</name>
<reference evidence="3" key="1">
    <citation type="submission" date="2017-09" db="EMBL/GenBank/DDBJ databases">
        <title>FDA dAtabase for Regulatory Grade micrObial Sequences (FDA-ARGOS): Supporting development and validation of Infectious Disease Dx tests.</title>
        <authorList>
            <person name="Minogue T."/>
            <person name="Wolcott M."/>
            <person name="Wasieloski L."/>
            <person name="Aguilar W."/>
            <person name="Moore D."/>
            <person name="Tallon L."/>
            <person name="Sadzewicz L."/>
            <person name="Ott S."/>
            <person name="Zhao X."/>
            <person name="Nagaraj S."/>
            <person name="Vavikolanu K."/>
            <person name="Aluvathingal J."/>
            <person name="Nadendla S."/>
            <person name="Sichtig H."/>
        </authorList>
    </citation>
    <scope>NUCLEOTIDE SEQUENCE [LARGE SCALE GENOMIC DNA]</scope>
    <source>
        <strain evidence="3">FDAARGOS_387</strain>
    </source>
</reference>
<proteinExistence type="predicted"/>
<dbReference type="EMBL" id="PDDX01000001">
    <property type="protein sequence ID" value="PHI28329.1"/>
    <property type="molecule type" value="Genomic_DNA"/>
</dbReference>
<reference evidence="2 4" key="3">
    <citation type="submission" date="2019-03" db="EMBL/GenBank/DDBJ databases">
        <authorList>
            <consortium name="Pathogen Informatics"/>
        </authorList>
    </citation>
    <scope>NUCLEOTIDE SEQUENCE [LARGE SCALE GENOMIC DNA]</scope>
    <source>
        <strain evidence="2 4">NCTC12282</strain>
    </source>
</reference>
<gene>
    <name evidence="1" type="ORF">CRN84_02735</name>
    <name evidence="2" type="ORF">NCTC12282_01115</name>
</gene>
<protein>
    <submittedName>
        <fullName evidence="1">Uncharacterized protein</fullName>
    </submittedName>
</protein>
<evidence type="ECO:0000313" key="4">
    <source>
        <dbReference type="Proteomes" id="UP000373449"/>
    </source>
</evidence>
<dbReference type="STRING" id="1111728.GCA_000427805_02429"/>
<organism evidence="1 3">
    <name type="scientific">Budvicia aquatica</name>
    <dbReference type="NCBI Taxonomy" id="82979"/>
    <lineage>
        <taxon>Bacteria</taxon>
        <taxon>Pseudomonadati</taxon>
        <taxon>Pseudomonadota</taxon>
        <taxon>Gammaproteobacteria</taxon>
        <taxon>Enterobacterales</taxon>
        <taxon>Budviciaceae</taxon>
        <taxon>Budvicia</taxon>
    </lineage>
</organism>
<dbReference type="Proteomes" id="UP000373449">
    <property type="component" value="Unassembled WGS sequence"/>
</dbReference>
<sequence length="228" mass="26596">MDDIDRQYTLIRLDIYRDGGSLSMTFLNQAHQEWTLLFPIHSLNNLRDKYLTFDLPQLIRYITIEQVSPVTGSVYDLADKYTEETDWATAREIITFATVSDELFTHFPRWIYQDMTIIAKNEGKILNKLSAKKMKSLTEDKITVYWHKTRVGTVINPTFDFPHYYGKWSVWPEPIGHQFLEALRFALSDEGDGGLEVLYQYNQNDSLSEGSIGIHPDDNEGYIDIRIR</sequence>
<reference evidence="1" key="2">
    <citation type="submission" date="2017-09" db="EMBL/GenBank/DDBJ databases">
        <title>FDA dAtabase for Regulatory Grade micrObial Sequences (FDA-ARGOS): Supporting development and validation of Infectious Disease Dx tests.</title>
        <authorList>
            <person name="Minogue T."/>
            <person name="Wolcott M."/>
            <person name="Wasieloski L."/>
            <person name="Aguilar W."/>
            <person name="Moore D."/>
            <person name="Tallon L.J."/>
            <person name="Sadzewicz L."/>
            <person name="Ott S."/>
            <person name="Zhao X."/>
            <person name="Nagaraj S."/>
            <person name="Vavikolanu K."/>
            <person name="Aluvathingal J."/>
            <person name="Nadendla S."/>
            <person name="Sichtig H."/>
        </authorList>
    </citation>
    <scope>NUCLEOTIDE SEQUENCE</scope>
    <source>
        <strain evidence="1">FDAARGOS_387</strain>
    </source>
</reference>
<evidence type="ECO:0000313" key="3">
    <source>
        <dbReference type="Proteomes" id="UP000224974"/>
    </source>
</evidence>
<dbReference type="EMBL" id="CAADJA010000002">
    <property type="protein sequence ID" value="VFS46224.1"/>
    <property type="molecule type" value="Genomic_DNA"/>
</dbReference>
<dbReference type="Proteomes" id="UP000224974">
    <property type="component" value="Unassembled WGS sequence"/>
</dbReference>